<feature type="domain" description="Thioesterase" evidence="3">
    <location>
        <begin position="61"/>
        <end position="134"/>
    </location>
</feature>
<keyword evidence="2" id="KW-0378">Hydrolase</keyword>
<gene>
    <name evidence="4" type="ORF">NS354_04130</name>
</gene>
<organism evidence="4 5">
    <name type="scientific">Leucobacter chromiiresistens</name>
    <dbReference type="NCBI Taxonomy" id="1079994"/>
    <lineage>
        <taxon>Bacteria</taxon>
        <taxon>Bacillati</taxon>
        <taxon>Actinomycetota</taxon>
        <taxon>Actinomycetes</taxon>
        <taxon>Micrococcales</taxon>
        <taxon>Microbacteriaceae</taxon>
        <taxon>Leucobacter</taxon>
    </lineage>
</organism>
<reference evidence="4 5" key="1">
    <citation type="journal article" date="2016" name="Front. Microbiol.">
        <title>Genomic Resource of Rice Seed Associated Bacteria.</title>
        <authorList>
            <person name="Midha S."/>
            <person name="Bansal K."/>
            <person name="Sharma S."/>
            <person name="Kumar N."/>
            <person name="Patil P.P."/>
            <person name="Chaudhry V."/>
            <person name="Patil P.B."/>
        </authorList>
    </citation>
    <scope>NUCLEOTIDE SEQUENCE [LARGE SCALE GENOMIC DNA]</scope>
    <source>
        <strain evidence="4 5">NS354</strain>
    </source>
</reference>
<evidence type="ECO:0000259" key="3">
    <source>
        <dbReference type="Pfam" id="PF03061"/>
    </source>
</evidence>
<name>A0A147EQ58_9MICO</name>
<evidence type="ECO:0000313" key="5">
    <source>
        <dbReference type="Proteomes" id="UP000070810"/>
    </source>
</evidence>
<dbReference type="InterPro" id="IPR003736">
    <property type="entry name" value="PAAI_dom"/>
</dbReference>
<dbReference type="PATRIC" id="fig|1079994.3.peg.862"/>
<dbReference type="PANTHER" id="PTHR43240">
    <property type="entry name" value="1,4-DIHYDROXY-2-NAPHTHOYL-COA THIOESTERASE 1"/>
    <property type="match status" value="1"/>
</dbReference>
<evidence type="ECO:0000256" key="1">
    <source>
        <dbReference type="ARBA" id="ARBA00008324"/>
    </source>
</evidence>
<dbReference type="GO" id="GO:0061522">
    <property type="term" value="F:1,4-dihydroxy-2-naphthoyl-CoA thioesterase activity"/>
    <property type="evidence" value="ECO:0007669"/>
    <property type="project" value="TreeGrafter"/>
</dbReference>
<dbReference type="InterPro" id="IPR029069">
    <property type="entry name" value="HotDog_dom_sf"/>
</dbReference>
<evidence type="ECO:0000256" key="2">
    <source>
        <dbReference type="ARBA" id="ARBA00022801"/>
    </source>
</evidence>
<keyword evidence="5" id="KW-1185">Reference proteome</keyword>
<proteinExistence type="inferred from homology"/>
<dbReference type="CDD" id="cd03443">
    <property type="entry name" value="PaaI_thioesterase"/>
    <property type="match status" value="1"/>
</dbReference>
<sequence length="152" mass="15776">MTSPAASAASAPKREDGLAYIRERGLGALADRMGIEMVEFTAERAVATMPVAGNTQPVMLLHGGAYVVLGETLGSMHANFHAPAGCVAVGLDINATHTGSAVDGMVTGVCTPIKLGTSIAVHEIVVSDERGRRCSTVRITNFYKRAAPEPSP</sequence>
<dbReference type="Gene3D" id="3.10.129.10">
    <property type="entry name" value="Hotdog Thioesterase"/>
    <property type="match status" value="1"/>
</dbReference>
<dbReference type="SUPFAM" id="SSF54637">
    <property type="entry name" value="Thioesterase/thiol ester dehydrase-isomerase"/>
    <property type="match status" value="1"/>
</dbReference>
<dbReference type="RefSeq" id="WP_058593328.1">
    <property type="nucleotide sequence ID" value="NZ_LDRK01000018.1"/>
</dbReference>
<dbReference type="Proteomes" id="UP000070810">
    <property type="component" value="Unassembled WGS sequence"/>
</dbReference>
<accession>A0A147EQ58</accession>
<dbReference type="InterPro" id="IPR006683">
    <property type="entry name" value="Thioestr_dom"/>
</dbReference>
<protein>
    <submittedName>
        <fullName evidence="4">Thioesterase</fullName>
    </submittedName>
</protein>
<dbReference type="NCBIfam" id="TIGR00369">
    <property type="entry name" value="unchar_dom_1"/>
    <property type="match status" value="1"/>
</dbReference>
<evidence type="ECO:0000313" key="4">
    <source>
        <dbReference type="EMBL" id="KTR86591.1"/>
    </source>
</evidence>
<dbReference type="Pfam" id="PF03061">
    <property type="entry name" value="4HBT"/>
    <property type="match status" value="1"/>
</dbReference>
<dbReference type="PANTHER" id="PTHR43240:SF5">
    <property type="entry name" value="1,4-DIHYDROXY-2-NAPHTHOYL-COA THIOESTERASE 1"/>
    <property type="match status" value="1"/>
</dbReference>
<comment type="caution">
    <text evidence="4">The sequence shown here is derived from an EMBL/GenBank/DDBJ whole genome shotgun (WGS) entry which is preliminary data.</text>
</comment>
<dbReference type="AlphaFoldDB" id="A0A147EQ58"/>
<dbReference type="GO" id="GO:0005829">
    <property type="term" value="C:cytosol"/>
    <property type="evidence" value="ECO:0007669"/>
    <property type="project" value="TreeGrafter"/>
</dbReference>
<dbReference type="OrthoDB" id="9798208at2"/>
<comment type="similarity">
    <text evidence="1">Belongs to the thioesterase PaaI family.</text>
</comment>
<dbReference type="EMBL" id="LDRK01000018">
    <property type="protein sequence ID" value="KTR86591.1"/>
    <property type="molecule type" value="Genomic_DNA"/>
</dbReference>